<keyword evidence="4" id="KW-0418">Kinase</keyword>
<keyword evidence="3" id="KW-0808">Transferase</keyword>
<comment type="caution">
    <text evidence="7">The sequence shown here is derived from an EMBL/GenBank/DDBJ whole genome shotgun (WGS) entry which is preliminary data.</text>
</comment>
<evidence type="ECO:0000256" key="2">
    <source>
        <dbReference type="ARBA" id="ARBA00012438"/>
    </source>
</evidence>
<keyword evidence="8" id="KW-1185">Reference proteome</keyword>
<proteinExistence type="predicted"/>
<dbReference type="Gene3D" id="3.30.565.10">
    <property type="entry name" value="Histidine kinase-like ATPase, C-terminal domain"/>
    <property type="match status" value="1"/>
</dbReference>
<dbReference type="PANTHER" id="PTHR24421">
    <property type="entry name" value="NITRATE/NITRITE SENSOR PROTEIN NARX-RELATED"/>
    <property type="match status" value="1"/>
</dbReference>
<dbReference type="InterPro" id="IPR004358">
    <property type="entry name" value="Sig_transdc_His_kin-like_C"/>
</dbReference>
<dbReference type="EMBL" id="JAAIJQ010000105">
    <property type="protein sequence ID" value="NEV64708.1"/>
    <property type="molecule type" value="Genomic_DNA"/>
</dbReference>
<name>A0A6M0K4K1_9GAMM</name>
<dbReference type="GO" id="GO:0000160">
    <property type="term" value="P:phosphorelay signal transduction system"/>
    <property type="evidence" value="ECO:0007669"/>
    <property type="project" value="UniProtKB-KW"/>
</dbReference>
<evidence type="ECO:0000256" key="5">
    <source>
        <dbReference type="ARBA" id="ARBA00023012"/>
    </source>
</evidence>
<accession>A0A6M0K4K1</accession>
<dbReference type="PANTHER" id="PTHR24421:SF10">
    <property type="entry name" value="NITRATE_NITRITE SENSOR PROTEIN NARQ"/>
    <property type="match status" value="1"/>
</dbReference>
<dbReference type="PRINTS" id="PR00344">
    <property type="entry name" value="BCTRLSENSOR"/>
</dbReference>
<protein>
    <recommendedName>
        <fullName evidence="2">histidine kinase</fullName>
        <ecNumber evidence="2">2.7.13.3</ecNumber>
    </recommendedName>
</protein>
<dbReference type="Pfam" id="PF02518">
    <property type="entry name" value="HATPase_c"/>
    <property type="match status" value="1"/>
</dbReference>
<keyword evidence="5" id="KW-0902">Two-component regulatory system</keyword>
<dbReference type="InterPro" id="IPR036890">
    <property type="entry name" value="HATPase_C_sf"/>
</dbReference>
<dbReference type="Proteomes" id="UP000483379">
    <property type="component" value="Unassembled WGS sequence"/>
</dbReference>
<dbReference type="AlphaFoldDB" id="A0A6M0K4K1"/>
<dbReference type="GO" id="GO:0004673">
    <property type="term" value="F:protein histidine kinase activity"/>
    <property type="evidence" value="ECO:0007669"/>
    <property type="project" value="UniProtKB-EC"/>
</dbReference>
<dbReference type="CDD" id="cd16917">
    <property type="entry name" value="HATPase_UhpB-NarQ-NarX-like"/>
    <property type="match status" value="1"/>
</dbReference>
<evidence type="ECO:0000256" key="1">
    <source>
        <dbReference type="ARBA" id="ARBA00000085"/>
    </source>
</evidence>
<evidence type="ECO:0000256" key="3">
    <source>
        <dbReference type="ARBA" id="ARBA00022679"/>
    </source>
</evidence>
<evidence type="ECO:0000313" key="7">
    <source>
        <dbReference type="EMBL" id="NEV64708.1"/>
    </source>
</evidence>
<evidence type="ECO:0000256" key="4">
    <source>
        <dbReference type="ARBA" id="ARBA00022777"/>
    </source>
</evidence>
<gene>
    <name evidence="7" type="ORF">G3446_23035</name>
</gene>
<dbReference type="EC" id="2.7.13.3" evidence="2"/>
<dbReference type="SUPFAM" id="SSF55874">
    <property type="entry name" value="ATPase domain of HSP90 chaperone/DNA topoisomerase II/histidine kinase"/>
    <property type="match status" value="1"/>
</dbReference>
<sequence>MKAMEATPLLAEGAQAMLRLEVRDDGRGFDPAVVREKKSFGLMGIRERVLIEGGSARIDSQPGEGTRLRITLPLSGEEETP</sequence>
<evidence type="ECO:0000259" key="6">
    <source>
        <dbReference type="Pfam" id="PF02518"/>
    </source>
</evidence>
<dbReference type="InterPro" id="IPR050482">
    <property type="entry name" value="Sensor_HK_TwoCompSys"/>
</dbReference>
<comment type="catalytic activity">
    <reaction evidence="1">
        <text>ATP + protein L-histidine = ADP + protein N-phospho-L-histidine.</text>
        <dbReference type="EC" id="2.7.13.3"/>
    </reaction>
</comment>
<feature type="domain" description="Histidine kinase/HSP90-like ATPase" evidence="6">
    <location>
        <begin position="16"/>
        <end position="75"/>
    </location>
</feature>
<organism evidence="7 8">
    <name type="scientific">Thiorhodococcus minor</name>
    <dbReference type="NCBI Taxonomy" id="57489"/>
    <lineage>
        <taxon>Bacteria</taxon>
        <taxon>Pseudomonadati</taxon>
        <taxon>Pseudomonadota</taxon>
        <taxon>Gammaproteobacteria</taxon>
        <taxon>Chromatiales</taxon>
        <taxon>Chromatiaceae</taxon>
        <taxon>Thiorhodococcus</taxon>
    </lineage>
</organism>
<dbReference type="InterPro" id="IPR003594">
    <property type="entry name" value="HATPase_dom"/>
</dbReference>
<evidence type="ECO:0000313" key="8">
    <source>
        <dbReference type="Proteomes" id="UP000483379"/>
    </source>
</evidence>
<reference evidence="7 8" key="1">
    <citation type="submission" date="2020-02" db="EMBL/GenBank/DDBJ databases">
        <title>Genome sequences of Thiorhodococcus mannitoliphagus and Thiorhodococcus minor, purple sulfur photosynthetic bacteria in the gammaproteobacterial family, Chromatiaceae.</title>
        <authorList>
            <person name="Aviles F.A."/>
            <person name="Meyer T.E."/>
            <person name="Kyndt J.A."/>
        </authorList>
    </citation>
    <scope>NUCLEOTIDE SEQUENCE [LARGE SCALE GENOMIC DNA]</scope>
    <source>
        <strain evidence="7 8">DSM 11518</strain>
    </source>
</reference>